<evidence type="ECO:0000256" key="9">
    <source>
        <dbReference type="ARBA" id="ARBA00031155"/>
    </source>
</evidence>
<keyword evidence="6" id="KW-0547">Nucleotide-binding</keyword>
<name>A0A0K1EJ59_CHOCO</name>
<comment type="cofactor">
    <cofactor evidence="1">
        <name>FMN</name>
        <dbReference type="ChEBI" id="CHEBI:58210"/>
    </cofactor>
</comment>
<dbReference type="GO" id="GO:0051213">
    <property type="term" value="F:dioxygenase activity"/>
    <property type="evidence" value="ECO:0007669"/>
    <property type="project" value="UniProtKB-KW"/>
</dbReference>
<evidence type="ECO:0000313" key="12">
    <source>
        <dbReference type="EMBL" id="AKT40613.1"/>
    </source>
</evidence>
<dbReference type="AlphaFoldDB" id="A0A0K1EJ59"/>
<evidence type="ECO:0000256" key="11">
    <source>
        <dbReference type="ARBA" id="ARBA00067136"/>
    </source>
</evidence>
<evidence type="ECO:0000313" key="13">
    <source>
        <dbReference type="Proteomes" id="UP000067626"/>
    </source>
</evidence>
<evidence type="ECO:0000256" key="8">
    <source>
        <dbReference type="ARBA" id="ARBA00023033"/>
    </source>
</evidence>
<dbReference type="Pfam" id="PF03060">
    <property type="entry name" value="NMO"/>
    <property type="match status" value="1"/>
</dbReference>
<evidence type="ECO:0000256" key="7">
    <source>
        <dbReference type="ARBA" id="ARBA00023002"/>
    </source>
</evidence>
<dbReference type="STRING" id="52.CMC5_047690"/>
<evidence type="ECO:0000256" key="3">
    <source>
        <dbReference type="ARBA" id="ARBA00022575"/>
    </source>
</evidence>
<reference evidence="12 13" key="1">
    <citation type="submission" date="2015-07" db="EMBL/GenBank/DDBJ databases">
        <title>Genome analysis of myxobacterium Chondromyces crocatus Cm c5 reveals a high potential for natural compound synthesis and the genetic basis for the loss of fruiting body formation.</title>
        <authorList>
            <person name="Zaburannyi N."/>
            <person name="Bunk B."/>
            <person name="Maier J."/>
            <person name="Overmann J."/>
            <person name="Mueller R."/>
        </authorList>
    </citation>
    <scope>NUCLEOTIDE SEQUENCE [LARGE SCALE GENOMIC DNA]</scope>
    <source>
        <strain evidence="12 13">Cm c5</strain>
    </source>
</reference>
<dbReference type="PATRIC" id="fig|52.7.peg.5263"/>
<evidence type="ECO:0000256" key="2">
    <source>
        <dbReference type="ARBA" id="ARBA00009881"/>
    </source>
</evidence>
<evidence type="ECO:0000256" key="6">
    <source>
        <dbReference type="ARBA" id="ARBA00022741"/>
    </source>
</evidence>
<dbReference type="PANTHER" id="PTHR42747">
    <property type="entry name" value="NITRONATE MONOOXYGENASE-RELATED"/>
    <property type="match status" value="1"/>
</dbReference>
<comment type="catalytic activity">
    <reaction evidence="10">
        <text>3 propionate 3-nitronate + 3 O2 + H2O = 3 3-oxopropanoate + 2 nitrate + nitrite + H2O2 + 3 H(+)</text>
        <dbReference type="Rhea" id="RHEA:57332"/>
        <dbReference type="ChEBI" id="CHEBI:15377"/>
        <dbReference type="ChEBI" id="CHEBI:15378"/>
        <dbReference type="ChEBI" id="CHEBI:15379"/>
        <dbReference type="ChEBI" id="CHEBI:16240"/>
        <dbReference type="ChEBI" id="CHEBI:16301"/>
        <dbReference type="ChEBI" id="CHEBI:17632"/>
        <dbReference type="ChEBI" id="CHEBI:33190"/>
        <dbReference type="ChEBI" id="CHEBI:136067"/>
    </reaction>
</comment>
<dbReference type="SUPFAM" id="SSF51412">
    <property type="entry name" value="Inosine monophosphate dehydrogenase (IMPDH)"/>
    <property type="match status" value="1"/>
</dbReference>
<evidence type="ECO:0000256" key="4">
    <source>
        <dbReference type="ARBA" id="ARBA00022630"/>
    </source>
</evidence>
<accession>A0A0K1EJ59</accession>
<dbReference type="InterPro" id="IPR004136">
    <property type="entry name" value="NMO"/>
</dbReference>
<evidence type="ECO:0000256" key="10">
    <source>
        <dbReference type="ARBA" id="ARBA00049401"/>
    </source>
</evidence>
<dbReference type="PANTHER" id="PTHR42747:SF3">
    <property type="entry name" value="NITRONATE MONOOXYGENASE-RELATED"/>
    <property type="match status" value="1"/>
</dbReference>
<evidence type="ECO:0000256" key="5">
    <source>
        <dbReference type="ARBA" id="ARBA00022643"/>
    </source>
</evidence>
<keyword evidence="3" id="KW-0216">Detoxification</keyword>
<evidence type="ECO:0000256" key="1">
    <source>
        <dbReference type="ARBA" id="ARBA00001917"/>
    </source>
</evidence>
<organism evidence="12 13">
    <name type="scientific">Chondromyces crocatus</name>
    <dbReference type="NCBI Taxonomy" id="52"/>
    <lineage>
        <taxon>Bacteria</taxon>
        <taxon>Pseudomonadati</taxon>
        <taxon>Myxococcota</taxon>
        <taxon>Polyangia</taxon>
        <taxon>Polyangiales</taxon>
        <taxon>Polyangiaceae</taxon>
        <taxon>Chondromyces</taxon>
    </lineage>
</organism>
<comment type="similarity">
    <text evidence="2">Belongs to the nitronate monooxygenase family. NMO class I subfamily.</text>
</comment>
<dbReference type="FunFam" id="3.20.20.70:FF:000154">
    <property type="entry name" value="Probable nitronate monooxygenase"/>
    <property type="match status" value="1"/>
</dbReference>
<gene>
    <name evidence="12" type="ORF">CMC5_047690</name>
</gene>
<dbReference type="GO" id="GO:0009636">
    <property type="term" value="P:response to toxic substance"/>
    <property type="evidence" value="ECO:0007669"/>
    <property type="project" value="UniProtKB-KW"/>
</dbReference>
<keyword evidence="13" id="KW-1185">Reference proteome</keyword>
<dbReference type="EMBL" id="CP012159">
    <property type="protein sequence ID" value="AKT40613.1"/>
    <property type="molecule type" value="Genomic_DNA"/>
</dbReference>
<dbReference type="GO" id="GO:0000166">
    <property type="term" value="F:nucleotide binding"/>
    <property type="evidence" value="ECO:0007669"/>
    <property type="project" value="UniProtKB-KW"/>
</dbReference>
<sequence length="342" mass="35570">MAGVSTPRLAAAVSNAGALGAIAVGAATVETARAMIQETRAATSAPFQVNVFCHRPAHRDAAREGAWLRHLAPFFAEFGVSPPIALQEIYRSFCEDDGMLELLLSERPSVVSFHFGLPSRTRIEALRAAGITLLATATSEREADAVVAAGIDAVVAQGVEAGGHRGVFDPEAEDEGLDTLALVRRLAGRLSVPVVAAGGMMRGEDIAAALAAGAEAAQLGTAFVPCPESAADAAYRAMLASERARNTALTAAISGRPARGIVNRFHEEIDVPGRPAAADYPVAYDAGKALNAAATRAGSAEFAPLWAGQGARWSRVMPAQTLVEKLVEELDAAREGTSRLRP</sequence>
<keyword evidence="7 12" id="KW-0560">Oxidoreductase</keyword>
<keyword evidence="4" id="KW-0285">Flavoprotein</keyword>
<keyword evidence="5" id="KW-0288">FMN</keyword>
<dbReference type="GO" id="GO:0018580">
    <property type="term" value="F:nitronate monooxygenase activity"/>
    <property type="evidence" value="ECO:0007669"/>
    <property type="project" value="InterPro"/>
</dbReference>
<dbReference type="InterPro" id="IPR013785">
    <property type="entry name" value="Aldolase_TIM"/>
</dbReference>
<keyword evidence="8" id="KW-0503">Monooxygenase</keyword>
<proteinExistence type="inferred from homology"/>
<keyword evidence="12" id="KW-0223">Dioxygenase</keyword>
<dbReference type="KEGG" id="ccro:CMC5_047690"/>
<dbReference type="Proteomes" id="UP000067626">
    <property type="component" value="Chromosome"/>
</dbReference>
<protein>
    <recommendedName>
        <fullName evidence="11">Nitronate monooxygenase</fullName>
    </recommendedName>
    <alternativeName>
        <fullName evidence="9">Propionate 3-nitronate monooxygenase</fullName>
    </alternativeName>
</protein>
<dbReference type="CDD" id="cd04730">
    <property type="entry name" value="NPD_like"/>
    <property type="match status" value="1"/>
</dbReference>
<dbReference type="Gene3D" id="3.20.20.70">
    <property type="entry name" value="Aldolase class I"/>
    <property type="match status" value="1"/>
</dbReference>